<comment type="subcellular location">
    <subcellularLocation>
        <location evidence="1">Endomembrane system</location>
        <topology evidence="1">Multi-pass membrane protein</topology>
    </subcellularLocation>
</comment>
<dbReference type="Gene3D" id="3.90.550.10">
    <property type="entry name" value="Spore Coat Polysaccharide Biosynthesis Protein SpsA, Chain A"/>
    <property type="match status" value="1"/>
</dbReference>
<dbReference type="AlphaFoldDB" id="A0AAD4XQ52"/>
<dbReference type="PANTHER" id="PTHR13301">
    <property type="entry name" value="X-BOX TRANSCRIPTION FACTOR-RELATED"/>
    <property type="match status" value="1"/>
</dbReference>
<keyword evidence="14" id="KW-1185">Reference proteome</keyword>
<dbReference type="GO" id="GO:0012505">
    <property type="term" value="C:endomembrane system"/>
    <property type="evidence" value="ECO:0007669"/>
    <property type="project" value="UniProtKB-SubCell"/>
</dbReference>
<feature type="transmembrane region" description="Helical" evidence="12">
    <location>
        <begin position="23"/>
        <end position="41"/>
    </location>
</feature>
<feature type="binding site" evidence="10">
    <location>
        <position position="304"/>
    </location>
    <ligand>
        <name>Mn(2+)</name>
        <dbReference type="ChEBI" id="CHEBI:29035"/>
    </ligand>
</feature>
<keyword evidence="6 12" id="KW-0472">Membrane</keyword>
<evidence type="ECO:0000256" key="8">
    <source>
        <dbReference type="PIRSR" id="PIRSR605150-1"/>
    </source>
</evidence>
<feature type="transmembrane region" description="Helical" evidence="12">
    <location>
        <begin position="519"/>
        <end position="538"/>
    </location>
</feature>
<feature type="active site" evidence="8">
    <location>
        <position position="443"/>
    </location>
</feature>
<evidence type="ECO:0000256" key="12">
    <source>
        <dbReference type="SAM" id="Phobius"/>
    </source>
</evidence>
<feature type="transmembrane region" description="Helical" evidence="12">
    <location>
        <begin position="695"/>
        <end position="715"/>
    </location>
</feature>
<feature type="binding site" evidence="10">
    <location>
        <position position="280"/>
    </location>
    <ligand>
        <name>Mn(2+)</name>
        <dbReference type="ChEBI" id="CHEBI:29035"/>
    </ligand>
</feature>
<feature type="transmembrane region" description="Helical" evidence="12">
    <location>
        <begin position="558"/>
        <end position="578"/>
    </location>
</feature>
<keyword evidence="7" id="KW-0961">Cell wall biogenesis/degradation</keyword>
<name>A0AAD4XQ52_9MAGN</name>
<evidence type="ECO:0000256" key="10">
    <source>
        <dbReference type="PIRSR" id="PIRSR605150-3"/>
    </source>
</evidence>
<keyword evidence="11" id="KW-0175">Coiled coil</keyword>
<proteinExistence type="predicted"/>
<evidence type="ECO:0000256" key="7">
    <source>
        <dbReference type="ARBA" id="ARBA00023316"/>
    </source>
</evidence>
<feature type="transmembrane region" description="Helical" evidence="12">
    <location>
        <begin position="727"/>
        <end position="749"/>
    </location>
</feature>
<dbReference type="GO" id="GO:0071555">
    <property type="term" value="P:cell wall organization"/>
    <property type="evidence" value="ECO:0007669"/>
    <property type="project" value="UniProtKB-KW"/>
</dbReference>
<gene>
    <name evidence="13" type="ORF">MKW98_027588</name>
</gene>
<protein>
    <recommendedName>
        <fullName evidence="15">Cellulose synthase-like protein E6</fullName>
    </recommendedName>
</protein>
<dbReference type="InterPro" id="IPR029044">
    <property type="entry name" value="Nucleotide-diphossugar_trans"/>
</dbReference>
<organism evidence="13 14">
    <name type="scientific">Papaver atlanticum</name>
    <dbReference type="NCBI Taxonomy" id="357466"/>
    <lineage>
        <taxon>Eukaryota</taxon>
        <taxon>Viridiplantae</taxon>
        <taxon>Streptophyta</taxon>
        <taxon>Embryophyta</taxon>
        <taxon>Tracheophyta</taxon>
        <taxon>Spermatophyta</taxon>
        <taxon>Magnoliopsida</taxon>
        <taxon>Ranunculales</taxon>
        <taxon>Papaveraceae</taxon>
        <taxon>Papaveroideae</taxon>
        <taxon>Papaver</taxon>
    </lineage>
</organism>
<sequence>MTVISSSLDDERLFISRQAGGRFLYKIYFLVFLTGIVSLLYYRVTNIAYDHPVLWFLITLAEFWFGVTWFLQQGFRWAPTYHVEYPERLAESNLPPIDVLVCTADPDREPPSIVANTLLSLMSYDYDVNKLSYYISDDGGSQLTFHAVYLASVFAKSWLPFCKKYNVEPRSPKVYFSSSSTSSPSGQNFRQECDKIKAKFEKMQERIEKAGKMRNVPVEIRNEHKGFKEWDTKIDPRDHDSIIEVLLRGNGVDKDDEGNPMPSLIYVSREKRPTSHHRFKAGALNALNRVSALISNAPLVINVDCDMYSNNSQALRHAVCYFLDPKESHRIGYVQFPQSFGGITQSDLYGNGVKRIYEIEFFGTNAHNGPMYAGTGTIHRRESLNGRKYDPNVKIKFEDKSVRGSKNWVELEVQAKLVTTCTYEEGKPWGSEMGLMYGSAVEDVYTGLVLHSRGWNSIFCSPERKAFLGLAPVNTNDTLIQHKRWSTGLLEIFLSDYCPMSLANLFGDGKLKLGQIMCYSFYTLWALWCLPMLIYAVVPPLAMVNGISLFPKVSNPWFRIFIFLGISSHAFSLAELMLAKGTFQMWWNETRMWMLKGTSSYLFSVMVTILKALGISESGFEITSKVIDEEALKRYNKEMMEFAVASPMFIPPTTLSLLNLYCLVRTVVSLVTATVMSNNLEEAEPNTSLGVSNPLALVLQIIISGYISIVSLPIYKAMFLRMDKGRMPTSVTVYSIGLCATLVYLASVFM</sequence>
<comment type="caution">
    <text evidence="13">The sequence shown here is derived from an EMBL/GenBank/DDBJ whole genome shotgun (WGS) entry which is preliminary data.</text>
</comment>
<feature type="transmembrane region" description="Helical" evidence="12">
    <location>
        <begin position="53"/>
        <end position="71"/>
    </location>
</feature>
<dbReference type="InterPro" id="IPR005150">
    <property type="entry name" value="Cellulose_synth"/>
</dbReference>
<dbReference type="Pfam" id="PF03552">
    <property type="entry name" value="Cellulose_synt"/>
    <property type="match status" value="1"/>
</dbReference>
<evidence type="ECO:0000256" key="11">
    <source>
        <dbReference type="SAM" id="Coils"/>
    </source>
</evidence>
<evidence type="ECO:0000256" key="2">
    <source>
        <dbReference type="ARBA" id="ARBA00022676"/>
    </source>
</evidence>
<feature type="binding site" evidence="9">
    <location>
        <position position="109"/>
    </location>
    <ligand>
        <name>UDP-alpha-D-glucose</name>
        <dbReference type="ChEBI" id="CHEBI:58885"/>
    </ligand>
</feature>
<keyword evidence="4 12" id="KW-0812">Transmembrane</keyword>
<feature type="coiled-coil region" evidence="11">
    <location>
        <begin position="186"/>
        <end position="213"/>
    </location>
</feature>
<keyword evidence="3" id="KW-0808">Transferase</keyword>
<evidence type="ECO:0000256" key="9">
    <source>
        <dbReference type="PIRSR" id="PIRSR605150-2"/>
    </source>
</evidence>
<dbReference type="EMBL" id="JAJJMB010006268">
    <property type="protein sequence ID" value="KAI3935448.1"/>
    <property type="molecule type" value="Genomic_DNA"/>
</dbReference>
<feature type="active site" evidence="8">
    <location>
        <position position="138"/>
    </location>
</feature>
<evidence type="ECO:0000313" key="13">
    <source>
        <dbReference type="EMBL" id="KAI3935448.1"/>
    </source>
</evidence>
<dbReference type="GO" id="GO:0030244">
    <property type="term" value="P:cellulose biosynthetic process"/>
    <property type="evidence" value="ECO:0007669"/>
    <property type="project" value="InterPro"/>
</dbReference>
<evidence type="ECO:0000256" key="3">
    <source>
        <dbReference type="ARBA" id="ARBA00022679"/>
    </source>
</evidence>
<evidence type="ECO:0000256" key="5">
    <source>
        <dbReference type="ARBA" id="ARBA00022989"/>
    </source>
</evidence>
<evidence type="ECO:0008006" key="15">
    <source>
        <dbReference type="Google" id="ProtNLM"/>
    </source>
</evidence>
<dbReference type="Proteomes" id="UP001202328">
    <property type="component" value="Unassembled WGS sequence"/>
</dbReference>
<evidence type="ECO:0000256" key="6">
    <source>
        <dbReference type="ARBA" id="ARBA00023136"/>
    </source>
</evidence>
<dbReference type="SUPFAM" id="SSF53448">
    <property type="entry name" value="Nucleotide-diphospho-sugar transferases"/>
    <property type="match status" value="1"/>
</dbReference>
<keyword evidence="2" id="KW-0328">Glycosyltransferase</keyword>
<evidence type="ECO:0000313" key="14">
    <source>
        <dbReference type="Proteomes" id="UP001202328"/>
    </source>
</evidence>
<reference evidence="13" key="1">
    <citation type="submission" date="2022-04" db="EMBL/GenBank/DDBJ databases">
        <title>A functionally conserved STORR gene fusion in Papaver species that diverged 16.8 million years ago.</title>
        <authorList>
            <person name="Catania T."/>
        </authorList>
    </citation>
    <scope>NUCLEOTIDE SEQUENCE</scope>
    <source>
        <strain evidence="13">S-188037</strain>
    </source>
</reference>
<feature type="transmembrane region" description="Helical" evidence="12">
    <location>
        <begin position="599"/>
        <end position="616"/>
    </location>
</feature>
<dbReference type="GO" id="GO:0016020">
    <property type="term" value="C:membrane"/>
    <property type="evidence" value="ECO:0007669"/>
    <property type="project" value="InterPro"/>
</dbReference>
<evidence type="ECO:0000256" key="4">
    <source>
        <dbReference type="ARBA" id="ARBA00022692"/>
    </source>
</evidence>
<feature type="binding site" evidence="9">
    <location>
        <position position="138"/>
    </location>
    <ligand>
        <name>UDP-alpha-D-glucose</name>
        <dbReference type="ChEBI" id="CHEBI:58885"/>
    </ligand>
</feature>
<dbReference type="GO" id="GO:0016760">
    <property type="term" value="F:cellulose synthase (UDP-forming) activity"/>
    <property type="evidence" value="ECO:0007669"/>
    <property type="project" value="InterPro"/>
</dbReference>
<accession>A0AAD4XQ52</accession>
<evidence type="ECO:0000256" key="1">
    <source>
        <dbReference type="ARBA" id="ARBA00004127"/>
    </source>
</evidence>
<keyword evidence="5 12" id="KW-1133">Transmembrane helix</keyword>